<protein>
    <submittedName>
        <fullName evidence="8">Xanthine dehydrogenase small subunit</fullName>
    </submittedName>
</protein>
<dbReference type="InterPro" id="IPR005107">
    <property type="entry name" value="CO_DH_flav_C"/>
</dbReference>
<dbReference type="InterPro" id="IPR002346">
    <property type="entry name" value="Mopterin_DH_FAD-bd"/>
</dbReference>
<dbReference type="SMART" id="SM01092">
    <property type="entry name" value="CO_deh_flav_C"/>
    <property type="match status" value="1"/>
</dbReference>
<dbReference type="InterPro" id="IPR006058">
    <property type="entry name" value="2Fe2S_fd_BS"/>
</dbReference>
<dbReference type="InterPro" id="IPR036010">
    <property type="entry name" value="2Fe-2S_ferredoxin-like_sf"/>
</dbReference>
<evidence type="ECO:0000256" key="5">
    <source>
        <dbReference type="ARBA" id="ARBA00023004"/>
    </source>
</evidence>
<dbReference type="InterPro" id="IPR001041">
    <property type="entry name" value="2Fe-2S_ferredoxin-type"/>
</dbReference>
<dbReference type="InterPro" id="IPR036884">
    <property type="entry name" value="2Fe-2S-bd_dom_sf"/>
</dbReference>
<dbReference type="GO" id="GO:0005506">
    <property type="term" value="F:iron ion binding"/>
    <property type="evidence" value="ECO:0007669"/>
    <property type="project" value="InterPro"/>
</dbReference>
<reference evidence="8" key="1">
    <citation type="submission" date="2022-12" db="EMBL/GenBank/DDBJ databases">
        <title>Reference genome sequencing for broad-spectrum identification of bacterial and archaeal isolates by mass spectrometry.</title>
        <authorList>
            <person name="Sekiguchi Y."/>
            <person name="Tourlousse D.M."/>
        </authorList>
    </citation>
    <scope>NUCLEOTIDE SEQUENCE</scope>
    <source>
        <strain evidence="8">ASRB1</strain>
    </source>
</reference>
<dbReference type="GO" id="GO:0051537">
    <property type="term" value="F:2 iron, 2 sulfur cluster binding"/>
    <property type="evidence" value="ECO:0007669"/>
    <property type="project" value="InterPro"/>
</dbReference>
<sequence>MSITRSFPKNRAFHMEPGGPIRFILNREDISTSWPPGSVVLDFLRRECRLTGTKEGCREGDCGACMILLGRWDGQRVRYRGVNSCLLPLGDVAGAHVVTIEGLNGQELNPIQKAMVEEGAVQCGFCTPGMIISLTGFFLNAPRLDAQDAVAALDGNICRCTGYPSIKRALERVCRECVPPAEMEERVAWLAASRVVPDYFLEIPARLERLQGEAGAVRGPAPPGSRIVSGGTDLMLQKGEEILNHREDLFFLSTREDLRGIRLEGNCCRIGAATTVEEMRKSDILRNILPGIDAHLRLFGSTPIRERATPGGNIVNASPIGDLAVFFLALDAAVGLRNGDRRRELPLKDFFKGYKELDKAPNELVEWVRFPVPAKNALFNFEKVSRRTHLDIASVNSAMLLELQGDVIRKVHLSAGGVAPVPLYLSGTVEFLRGKSLDARVMGDAAAAAQSEISPISDTRGSADYKRLLLRQLVFAHFITLVPHLAATGGPDEIF</sequence>
<name>A0A9W6D498_9BACT</name>
<dbReference type="InterPro" id="IPR016169">
    <property type="entry name" value="FAD-bd_PCMH_sub2"/>
</dbReference>
<evidence type="ECO:0000313" key="9">
    <source>
        <dbReference type="Proteomes" id="UP001144372"/>
    </source>
</evidence>
<evidence type="ECO:0000256" key="1">
    <source>
        <dbReference type="ARBA" id="ARBA00022630"/>
    </source>
</evidence>
<keyword evidence="2" id="KW-0479">Metal-binding</keyword>
<dbReference type="PIRSF" id="PIRSF036557">
    <property type="entry name" value="XdhA_RC"/>
    <property type="match status" value="1"/>
</dbReference>
<dbReference type="Pfam" id="PF00941">
    <property type="entry name" value="FAD_binding_5"/>
    <property type="match status" value="1"/>
</dbReference>
<dbReference type="Pfam" id="PF01799">
    <property type="entry name" value="Fer2_2"/>
    <property type="match status" value="1"/>
</dbReference>
<dbReference type="AlphaFoldDB" id="A0A9W6D498"/>
<dbReference type="SUPFAM" id="SSF54292">
    <property type="entry name" value="2Fe-2S ferredoxin-like"/>
    <property type="match status" value="1"/>
</dbReference>
<feature type="domain" description="2Fe-2S ferredoxin-type" evidence="6">
    <location>
        <begin position="19"/>
        <end position="103"/>
    </location>
</feature>
<dbReference type="InterPro" id="IPR012675">
    <property type="entry name" value="Beta-grasp_dom_sf"/>
</dbReference>
<gene>
    <name evidence="8" type="ORF">DAMNIGENAA_17310</name>
</gene>
<dbReference type="PANTHER" id="PTHR45444:SF3">
    <property type="entry name" value="XANTHINE DEHYDROGENASE"/>
    <property type="match status" value="1"/>
</dbReference>
<dbReference type="PROSITE" id="PS51387">
    <property type="entry name" value="FAD_PCMH"/>
    <property type="match status" value="1"/>
</dbReference>
<evidence type="ECO:0000256" key="4">
    <source>
        <dbReference type="ARBA" id="ARBA00023002"/>
    </source>
</evidence>
<accession>A0A9W6D498</accession>
<keyword evidence="1" id="KW-0285">Flavoprotein</keyword>
<dbReference type="InterPro" id="IPR016208">
    <property type="entry name" value="Ald_Oxase/xanthine_DH-like"/>
</dbReference>
<keyword evidence="9" id="KW-1185">Reference proteome</keyword>
<evidence type="ECO:0000256" key="2">
    <source>
        <dbReference type="ARBA" id="ARBA00022723"/>
    </source>
</evidence>
<comment type="caution">
    <text evidence="8">The sequence shown here is derived from an EMBL/GenBank/DDBJ whole genome shotgun (WGS) entry which is preliminary data.</text>
</comment>
<dbReference type="SUPFAM" id="SSF55447">
    <property type="entry name" value="CO dehydrogenase flavoprotein C-terminal domain-like"/>
    <property type="match status" value="1"/>
</dbReference>
<dbReference type="SUPFAM" id="SSF56176">
    <property type="entry name" value="FAD-binding/transporter-associated domain-like"/>
    <property type="match status" value="1"/>
</dbReference>
<dbReference type="InterPro" id="IPR016166">
    <property type="entry name" value="FAD-bd_PCMH"/>
</dbReference>
<keyword evidence="4" id="KW-0560">Oxidoreductase</keyword>
<dbReference type="InterPro" id="IPR036318">
    <property type="entry name" value="FAD-bd_PCMH-like_sf"/>
</dbReference>
<dbReference type="GO" id="GO:0016491">
    <property type="term" value="F:oxidoreductase activity"/>
    <property type="evidence" value="ECO:0007669"/>
    <property type="project" value="UniProtKB-KW"/>
</dbReference>
<dbReference type="Gene3D" id="3.30.390.50">
    <property type="entry name" value="CO dehydrogenase flavoprotein, C-terminal domain"/>
    <property type="match status" value="1"/>
</dbReference>
<dbReference type="InterPro" id="IPR002888">
    <property type="entry name" value="2Fe-2S-bd"/>
</dbReference>
<dbReference type="InterPro" id="IPR012175">
    <property type="entry name" value="Xanth_DH_ssu_bac"/>
</dbReference>
<dbReference type="Pfam" id="PF03450">
    <property type="entry name" value="CO_deh_flav_C"/>
    <property type="match status" value="1"/>
</dbReference>
<keyword evidence="5" id="KW-0408">Iron</keyword>
<evidence type="ECO:0000256" key="3">
    <source>
        <dbReference type="ARBA" id="ARBA00022827"/>
    </source>
</evidence>
<dbReference type="CDD" id="cd00207">
    <property type="entry name" value="fer2"/>
    <property type="match status" value="1"/>
</dbReference>
<feature type="domain" description="FAD-binding PCMH-type" evidence="7">
    <location>
        <begin position="193"/>
        <end position="375"/>
    </location>
</feature>
<proteinExistence type="predicted"/>
<dbReference type="Gene3D" id="3.10.20.30">
    <property type="match status" value="1"/>
</dbReference>
<evidence type="ECO:0000259" key="7">
    <source>
        <dbReference type="PROSITE" id="PS51387"/>
    </source>
</evidence>
<dbReference type="Proteomes" id="UP001144372">
    <property type="component" value="Unassembled WGS sequence"/>
</dbReference>
<dbReference type="Pfam" id="PF00111">
    <property type="entry name" value="Fer2"/>
    <property type="match status" value="1"/>
</dbReference>
<dbReference type="PANTHER" id="PTHR45444">
    <property type="entry name" value="XANTHINE DEHYDROGENASE"/>
    <property type="match status" value="1"/>
</dbReference>
<dbReference type="PROSITE" id="PS51085">
    <property type="entry name" value="2FE2S_FER_2"/>
    <property type="match status" value="1"/>
</dbReference>
<dbReference type="EMBL" id="BSDR01000001">
    <property type="protein sequence ID" value="GLI34298.1"/>
    <property type="molecule type" value="Genomic_DNA"/>
</dbReference>
<keyword evidence="3" id="KW-0274">FAD</keyword>
<evidence type="ECO:0000259" key="6">
    <source>
        <dbReference type="PROSITE" id="PS51085"/>
    </source>
</evidence>
<dbReference type="Gene3D" id="3.30.465.10">
    <property type="match status" value="1"/>
</dbReference>
<evidence type="ECO:0000313" key="8">
    <source>
        <dbReference type="EMBL" id="GLI34298.1"/>
    </source>
</evidence>
<dbReference type="GO" id="GO:0071949">
    <property type="term" value="F:FAD binding"/>
    <property type="evidence" value="ECO:0007669"/>
    <property type="project" value="InterPro"/>
</dbReference>
<dbReference type="RefSeq" id="WP_281793555.1">
    <property type="nucleotide sequence ID" value="NZ_BSDR01000001.1"/>
</dbReference>
<dbReference type="SUPFAM" id="SSF47741">
    <property type="entry name" value="CO dehydrogenase ISP C-domain like"/>
    <property type="match status" value="1"/>
</dbReference>
<organism evidence="8 9">
    <name type="scientific">Desulforhabdus amnigena</name>
    <dbReference type="NCBI Taxonomy" id="40218"/>
    <lineage>
        <taxon>Bacteria</taxon>
        <taxon>Pseudomonadati</taxon>
        <taxon>Thermodesulfobacteriota</taxon>
        <taxon>Syntrophobacteria</taxon>
        <taxon>Syntrophobacterales</taxon>
        <taxon>Syntrophobacteraceae</taxon>
        <taxon>Desulforhabdus</taxon>
    </lineage>
</organism>
<dbReference type="PROSITE" id="PS00197">
    <property type="entry name" value="2FE2S_FER_1"/>
    <property type="match status" value="1"/>
</dbReference>
<dbReference type="Gene3D" id="1.10.150.120">
    <property type="entry name" value="[2Fe-2S]-binding domain"/>
    <property type="match status" value="1"/>
</dbReference>
<dbReference type="InterPro" id="IPR036683">
    <property type="entry name" value="CO_DH_flav_C_dom_sf"/>
</dbReference>